<protein>
    <submittedName>
        <fullName evidence="2">Putative oxidoreductase</fullName>
    </submittedName>
</protein>
<dbReference type="GO" id="GO:0016020">
    <property type="term" value="C:membrane"/>
    <property type="evidence" value="ECO:0007669"/>
    <property type="project" value="TreeGrafter"/>
</dbReference>
<accession>D5SLC0</accession>
<dbReference type="InterPro" id="IPR029058">
    <property type="entry name" value="AB_hydrolase_fold"/>
</dbReference>
<dbReference type="GO" id="GO:0003824">
    <property type="term" value="F:catalytic activity"/>
    <property type="evidence" value="ECO:0007669"/>
    <property type="project" value="UniProtKB-ARBA"/>
</dbReference>
<dbReference type="InterPro" id="IPR050266">
    <property type="entry name" value="AB_hydrolase_sf"/>
</dbReference>
<dbReference type="InterPro" id="IPR000073">
    <property type="entry name" value="AB_hydrolase_1"/>
</dbReference>
<evidence type="ECO:0000313" key="3">
    <source>
        <dbReference type="Proteomes" id="UP000002357"/>
    </source>
</evidence>
<evidence type="ECO:0000259" key="1">
    <source>
        <dbReference type="Pfam" id="PF12697"/>
    </source>
</evidence>
<feature type="domain" description="AB hydrolase-1" evidence="1">
    <location>
        <begin position="40"/>
        <end position="269"/>
    </location>
</feature>
<dbReference type="AlphaFoldDB" id="D5SLC0"/>
<dbReference type="PANTHER" id="PTHR43798:SF33">
    <property type="entry name" value="HYDROLASE, PUTATIVE (AFU_ORTHOLOGUE AFUA_2G14860)-RELATED"/>
    <property type="match status" value="1"/>
</dbReference>
<organism evidence="2 3">
    <name type="scientific">Streptomyces clavuligerus</name>
    <dbReference type="NCBI Taxonomy" id="1901"/>
    <lineage>
        <taxon>Bacteria</taxon>
        <taxon>Bacillati</taxon>
        <taxon>Actinomycetota</taxon>
        <taxon>Actinomycetes</taxon>
        <taxon>Kitasatosporales</taxon>
        <taxon>Streptomycetaceae</taxon>
        <taxon>Streptomyces</taxon>
    </lineage>
</organism>
<proteinExistence type="predicted"/>
<reference evidence="2 3" key="1">
    <citation type="journal article" date="2010" name="Genome Biol. Evol.">
        <title>The sequence of a 1.8-mb bacterial linear plasmid reveals a rich evolutionary reservoir of secondary metabolic pathways.</title>
        <authorList>
            <person name="Medema M.H."/>
            <person name="Trefzer A."/>
            <person name="Kovalchuk A."/>
            <person name="van den Berg M."/>
            <person name="Mueller U."/>
            <person name="Heijne W."/>
            <person name="Wu L."/>
            <person name="Alam M.T."/>
            <person name="Ronning C.M."/>
            <person name="Nierman W.C."/>
            <person name="Bovenberg R.A.L."/>
            <person name="Breitling R."/>
            <person name="Takano E."/>
        </authorList>
    </citation>
    <scope>NUCLEOTIDE SEQUENCE [LARGE SCALE GENOMIC DNA]</scope>
    <source>
        <strain evidence="3">ATCC 27064 / DSM 738 / JCM 4710 / NBRC 13307 / NCIMB 12785 / NRRL 3585 / VKM Ac-602</strain>
        <plasmid evidence="2">pSCL4</plasmid>
    </source>
</reference>
<dbReference type="PANTHER" id="PTHR43798">
    <property type="entry name" value="MONOACYLGLYCEROL LIPASE"/>
    <property type="match status" value="1"/>
</dbReference>
<dbReference type="EMBL" id="CM000914">
    <property type="protein sequence ID" value="EFG04713.2"/>
    <property type="molecule type" value="Genomic_DNA"/>
</dbReference>
<keyword evidence="3" id="KW-1185">Reference proteome</keyword>
<dbReference type="Proteomes" id="UP000002357">
    <property type="component" value="Plasmid pSCL4"/>
</dbReference>
<dbReference type="eggNOG" id="COG0596">
    <property type="taxonomic scope" value="Bacteria"/>
</dbReference>
<geneLocation type="plasmid" evidence="2 3">
    <name>pSCL4</name>
</geneLocation>
<name>D5SLC0_STRCL</name>
<dbReference type="SUPFAM" id="SSF53474">
    <property type="entry name" value="alpha/beta-Hydrolases"/>
    <property type="match status" value="1"/>
</dbReference>
<dbReference type="Pfam" id="PF12697">
    <property type="entry name" value="Abhydrolase_6"/>
    <property type="match status" value="1"/>
</dbReference>
<evidence type="ECO:0000313" key="2">
    <source>
        <dbReference type="EMBL" id="EFG04713.2"/>
    </source>
</evidence>
<dbReference type="Gene3D" id="3.40.50.1820">
    <property type="entry name" value="alpha/beta hydrolase"/>
    <property type="match status" value="1"/>
</dbReference>
<keyword evidence="2" id="KW-0614">Plasmid</keyword>
<sequence length="282" mass="30766">MCPAGRGGSVTSSGHSVVSALRARRRAFDHYGEGLLMPAILIHGVPDTHHVWDGVRRRLTRTDVEAWDLPGFGTPRPDGFGSTKEEYVDWLVERLERVGEPVDLVGHDWGCILTLRVACLRPDLVRTWAGGDGPLDAGYEWHPLAKIWQDPVEGDRYMAELEPESFTHGLVGGFDVPADRAAEMIGRVDGTMKDSILRLYRSALTVGAEWAPELSRVAAPCLVFWGVRDPACPVGFADGLAAALRAPDPVRIDSNHWPLLERPAEVAAALEAHWDTAADLGG</sequence>
<gene>
    <name evidence="2" type="ORF">SCLAV_p1227</name>
</gene>